<name>A0ABV2ZP02_9ACTN</name>
<dbReference type="PROSITE" id="PS00455">
    <property type="entry name" value="AMP_BINDING"/>
    <property type="match status" value="1"/>
</dbReference>
<dbReference type="EMBL" id="JBEZVE010000015">
    <property type="protein sequence ID" value="MEU3784288.1"/>
    <property type="molecule type" value="Genomic_DNA"/>
</dbReference>
<dbReference type="SUPFAM" id="SSF56801">
    <property type="entry name" value="Acetyl-CoA synthetase-like"/>
    <property type="match status" value="1"/>
</dbReference>
<organism evidence="3 4">
    <name type="scientific">Streptomyces sp. 900129855</name>
    <dbReference type="NCBI Taxonomy" id="3155129"/>
    <lineage>
        <taxon>Bacteria</taxon>
        <taxon>Bacillati</taxon>
        <taxon>Actinomycetota</taxon>
        <taxon>Actinomycetes</taxon>
        <taxon>Kitasatosporales</taxon>
        <taxon>Streptomycetaceae</taxon>
        <taxon>Streptomyces</taxon>
    </lineage>
</organism>
<keyword evidence="4" id="KW-1185">Reference proteome</keyword>
<dbReference type="InterPro" id="IPR025110">
    <property type="entry name" value="AMP-bd_C"/>
</dbReference>
<dbReference type="PANTHER" id="PTHR45527:SF1">
    <property type="entry name" value="FATTY ACID SYNTHASE"/>
    <property type="match status" value="1"/>
</dbReference>
<dbReference type="Gene3D" id="3.40.50.12780">
    <property type="entry name" value="N-terminal domain of ligase-like"/>
    <property type="match status" value="1"/>
</dbReference>
<dbReference type="RefSeq" id="WP_361705621.1">
    <property type="nucleotide sequence ID" value="NZ_JBEZVE010000015.1"/>
</dbReference>
<comment type="caution">
    <text evidence="3">The sequence shown here is derived from an EMBL/GenBank/DDBJ whole genome shotgun (WGS) entry which is preliminary data.</text>
</comment>
<evidence type="ECO:0000259" key="1">
    <source>
        <dbReference type="Pfam" id="PF00501"/>
    </source>
</evidence>
<dbReference type="InterPro" id="IPR020845">
    <property type="entry name" value="AMP-binding_CS"/>
</dbReference>
<dbReference type="InterPro" id="IPR045851">
    <property type="entry name" value="AMP-bd_C_sf"/>
</dbReference>
<dbReference type="Proteomes" id="UP001550739">
    <property type="component" value="Unassembled WGS sequence"/>
</dbReference>
<dbReference type="Gene3D" id="3.30.300.30">
    <property type="match status" value="1"/>
</dbReference>
<evidence type="ECO:0000313" key="4">
    <source>
        <dbReference type="Proteomes" id="UP001550739"/>
    </source>
</evidence>
<dbReference type="NCBIfam" id="TIGR01733">
    <property type="entry name" value="AA-adenyl-dom"/>
    <property type="match status" value="1"/>
</dbReference>
<feature type="domain" description="AMP-binding enzyme C-terminal" evidence="2">
    <location>
        <begin position="438"/>
        <end position="496"/>
    </location>
</feature>
<protein>
    <submittedName>
        <fullName evidence="3">Amino acid adenylation domain-containing protein</fullName>
    </submittedName>
</protein>
<dbReference type="InterPro" id="IPR042099">
    <property type="entry name" value="ANL_N_sf"/>
</dbReference>
<evidence type="ECO:0000313" key="3">
    <source>
        <dbReference type="EMBL" id="MEU3784288.1"/>
    </source>
</evidence>
<dbReference type="PANTHER" id="PTHR45527">
    <property type="entry name" value="NONRIBOSOMAL PEPTIDE SYNTHETASE"/>
    <property type="match status" value="1"/>
</dbReference>
<sequence>MRSTMYDRAEFESTIHEAFERVAREFPDRNAIVTAGEAVTYAELAARSRRIAHRLIGHGVRPGSIVPVLARRSPDLAAVLLGVLMAGGAYGVLDVRWPAPRIAELLGTMRSPVVLADAAGSTRLDQAGTGHTTFDDLLRTDPAAEAPAGLPDVPPDACATLFWTSGSTGSPKGVLSPHRATTRLFAPKGFMDFGEHPVMIHAAAVAWDAFTLELWGTLLSRGTVVVHEDDLLLPPAIRSYVHDLGATHLFLTPSLFDVIAGGDIECLGGLRAVLLGGDKPSPANCRKLFDAHPGIELYNGYGPVESCVFATVHRITEDDTSAATGIPAGLPVPGTQMYIVRDGIPVRPGETGEVAIGGTGLALGYLNAPAQTAAVFQHVTADGKRIPVYLTGDQGRLDECGVLHFVGRKDAQIKIAGHRIEPAEIESAARTLGSTRSVVMPIPDRTGTPRIILFAEQPYKAMTEQEMQGHLRERLPAYMVPSKVHFVSSMPLLENTKINKRELSARFGYTS</sequence>
<reference evidence="3 4" key="1">
    <citation type="submission" date="2024-06" db="EMBL/GenBank/DDBJ databases">
        <title>The Natural Products Discovery Center: Release of the First 8490 Sequenced Strains for Exploring Actinobacteria Biosynthetic Diversity.</title>
        <authorList>
            <person name="Kalkreuter E."/>
            <person name="Kautsar S.A."/>
            <person name="Yang D."/>
            <person name="Bader C.D."/>
            <person name="Teijaro C.N."/>
            <person name="Fluegel L."/>
            <person name="Davis C.M."/>
            <person name="Simpson J.R."/>
            <person name="Lauterbach L."/>
            <person name="Steele A.D."/>
            <person name="Gui C."/>
            <person name="Meng S."/>
            <person name="Li G."/>
            <person name="Viehrig K."/>
            <person name="Ye F."/>
            <person name="Su P."/>
            <person name="Kiefer A.F."/>
            <person name="Nichols A."/>
            <person name="Cepeda A.J."/>
            <person name="Yan W."/>
            <person name="Fan B."/>
            <person name="Jiang Y."/>
            <person name="Adhikari A."/>
            <person name="Zheng C.-J."/>
            <person name="Schuster L."/>
            <person name="Cowan T.M."/>
            <person name="Smanski M.J."/>
            <person name="Chevrette M.G."/>
            <person name="De Carvalho L.P.S."/>
            <person name="Shen B."/>
        </authorList>
    </citation>
    <scope>NUCLEOTIDE SEQUENCE [LARGE SCALE GENOMIC DNA]</scope>
    <source>
        <strain evidence="3 4">NPDC033843</strain>
    </source>
</reference>
<feature type="domain" description="AMP-dependent synthetase/ligase" evidence="1">
    <location>
        <begin position="19"/>
        <end position="366"/>
    </location>
</feature>
<gene>
    <name evidence="3" type="ORF">AB0E89_27690</name>
</gene>
<accession>A0ABV2ZP02</accession>
<dbReference type="InterPro" id="IPR000873">
    <property type="entry name" value="AMP-dep_synth/lig_dom"/>
</dbReference>
<proteinExistence type="predicted"/>
<dbReference type="InterPro" id="IPR010071">
    <property type="entry name" value="AA_adenyl_dom"/>
</dbReference>
<dbReference type="Pfam" id="PF00501">
    <property type="entry name" value="AMP-binding"/>
    <property type="match status" value="1"/>
</dbReference>
<dbReference type="Pfam" id="PF13193">
    <property type="entry name" value="AMP-binding_C"/>
    <property type="match status" value="1"/>
</dbReference>
<evidence type="ECO:0000259" key="2">
    <source>
        <dbReference type="Pfam" id="PF13193"/>
    </source>
</evidence>